<evidence type="ECO:0000313" key="3">
    <source>
        <dbReference type="Proteomes" id="UP000075884"/>
    </source>
</evidence>
<reference evidence="2" key="2">
    <citation type="submission" date="2020-05" db="UniProtKB">
        <authorList>
            <consortium name="EnsemblMetazoa"/>
        </authorList>
    </citation>
    <scope>IDENTIFICATION</scope>
    <source>
        <strain evidence="2">WRAIR2</strain>
    </source>
</reference>
<feature type="region of interest" description="Disordered" evidence="1">
    <location>
        <begin position="1"/>
        <end position="22"/>
    </location>
</feature>
<protein>
    <submittedName>
        <fullName evidence="2">Uncharacterized protein</fullName>
    </submittedName>
</protein>
<evidence type="ECO:0000256" key="1">
    <source>
        <dbReference type="SAM" id="MobiDB-lite"/>
    </source>
</evidence>
<evidence type="ECO:0000313" key="2">
    <source>
        <dbReference type="EnsemblMetazoa" id="ADIR014654-PA"/>
    </source>
</evidence>
<feature type="compositionally biased region" description="Polar residues" evidence="1">
    <location>
        <begin position="13"/>
        <end position="22"/>
    </location>
</feature>
<organism evidence="2 3">
    <name type="scientific">Anopheles dirus</name>
    <dbReference type="NCBI Taxonomy" id="7168"/>
    <lineage>
        <taxon>Eukaryota</taxon>
        <taxon>Metazoa</taxon>
        <taxon>Ecdysozoa</taxon>
        <taxon>Arthropoda</taxon>
        <taxon>Hexapoda</taxon>
        <taxon>Insecta</taxon>
        <taxon>Pterygota</taxon>
        <taxon>Neoptera</taxon>
        <taxon>Endopterygota</taxon>
        <taxon>Diptera</taxon>
        <taxon>Nematocera</taxon>
        <taxon>Culicoidea</taxon>
        <taxon>Culicidae</taxon>
        <taxon>Anophelinae</taxon>
        <taxon>Anopheles</taxon>
    </lineage>
</organism>
<keyword evidence="3" id="KW-1185">Reference proteome</keyword>
<dbReference type="AlphaFoldDB" id="A0A182NXT4"/>
<dbReference type="EnsemblMetazoa" id="ADIR014654-RA">
    <property type="protein sequence ID" value="ADIR014654-PA"/>
    <property type="gene ID" value="ADIR014654"/>
</dbReference>
<dbReference type="Proteomes" id="UP000075884">
    <property type="component" value="Unassembled WGS sequence"/>
</dbReference>
<name>A0A182NXT4_9DIPT</name>
<sequence>MAKMGIYPGKSAHTPTKTPTIFNKPNEWVRGGGVENGMRSARLTSRNANGPYNFSPSRECVSEFLYFCICESIYISFLIRTGPVFPQIIWLHNCGAYRTRTDH</sequence>
<dbReference type="VEuPathDB" id="VectorBase:ADIR014654"/>
<accession>A0A182NXT4</accession>
<reference evidence="3" key="1">
    <citation type="submission" date="2013-03" db="EMBL/GenBank/DDBJ databases">
        <title>The Genome Sequence of Anopheles dirus WRAIR2.</title>
        <authorList>
            <consortium name="The Broad Institute Genomics Platform"/>
            <person name="Neafsey D.E."/>
            <person name="Walton C."/>
            <person name="Walker B."/>
            <person name="Young S.K."/>
            <person name="Zeng Q."/>
            <person name="Gargeya S."/>
            <person name="Fitzgerald M."/>
            <person name="Haas B."/>
            <person name="Abouelleil A."/>
            <person name="Allen A.W."/>
            <person name="Alvarado L."/>
            <person name="Arachchi H.M."/>
            <person name="Berlin A.M."/>
            <person name="Chapman S.B."/>
            <person name="Gainer-Dewar J."/>
            <person name="Goldberg J."/>
            <person name="Griggs A."/>
            <person name="Gujja S."/>
            <person name="Hansen M."/>
            <person name="Howarth C."/>
            <person name="Imamovic A."/>
            <person name="Ireland A."/>
            <person name="Larimer J."/>
            <person name="McCowan C."/>
            <person name="Murphy C."/>
            <person name="Pearson M."/>
            <person name="Poon T.W."/>
            <person name="Priest M."/>
            <person name="Roberts A."/>
            <person name="Saif S."/>
            <person name="Shea T."/>
            <person name="Sisk P."/>
            <person name="Sykes S."/>
            <person name="Wortman J."/>
            <person name="Nusbaum C."/>
            <person name="Birren B."/>
        </authorList>
    </citation>
    <scope>NUCLEOTIDE SEQUENCE [LARGE SCALE GENOMIC DNA]</scope>
    <source>
        <strain evidence="3">WRAIR2</strain>
    </source>
</reference>
<proteinExistence type="predicted"/>